<feature type="compositionally biased region" description="Basic and acidic residues" evidence="5">
    <location>
        <begin position="228"/>
        <end position="238"/>
    </location>
</feature>
<evidence type="ECO:0000256" key="4">
    <source>
        <dbReference type="ARBA" id="ARBA00023136"/>
    </source>
</evidence>
<feature type="region of interest" description="Disordered" evidence="5">
    <location>
        <begin position="56"/>
        <end position="122"/>
    </location>
</feature>
<evidence type="ECO:0000313" key="8">
    <source>
        <dbReference type="Proteomes" id="UP001498476"/>
    </source>
</evidence>
<protein>
    <recommendedName>
        <fullName evidence="9">Mid2 domain-containing protein</fullName>
    </recommendedName>
</protein>
<reference evidence="7 8" key="1">
    <citation type="journal article" date="2025" name="Microbiol. Resour. Announc.">
        <title>Draft genome sequences for Neonectria magnoliae and Neonectria punicea, canker pathogens of Liriodendron tulipifera and Acer saccharum in West Virginia.</title>
        <authorList>
            <person name="Petronek H.M."/>
            <person name="Kasson M.T."/>
            <person name="Metheny A.M."/>
            <person name="Stauder C.M."/>
            <person name="Lovett B."/>
            <person name="Lynch S.C."/>
            <person name="Garnas J.R."/>
            <person name="Kasson L.R."/>
            <person name="Stajich J.E."/>
        </authorList>
    </citation>
    <scope>NUCLEOTIDE SEQUENCE [LARGE SCALE GENOMIC DNA]</scope>
    <source>
        <strain evidence="7 8">NRRL 64653</strain>
    </source>
</reference>
<dbReference type="PANTHER" id="PTHR15549">
    <property type="entry name" value="PAIRED IMMUNOGLOBULIN-LIKE TYPE 2 RECEPTOR"/>
    <property type="match status" value="1"/>
</dbReference>
<keyword evidence="4 6" id="KW-0472">Membrane</keyword>
<evidence type="ECO:0000256" key="6">
    <source>
        <dbReference type="SAM" id="Phobius"/>
    </source>
</evidence>
<evidence type="ECO:0000256" key="2">
    <source>
        <dbReference type="ARBA" id="ARBA00022692"/>
    </source>
</evidence>
<feature type="region of interest" description="Disordered" evidence="5">
    <location>
        <begin position="181"/>
        <end position="238"/>
    </location>
</feature>
<evidence type="ECO:0000256" key="1">
    <source>
        <dbReference type="ARBA" id="ARBA00004167"/>
    </source>
</evidence>
<evidence type="ECO:0000256" key="3">
    <source>
        <dbReference type="ARBA" id="ARBA00022989"/>
    </source>
</evidence>
<dbReference type="PANTHER" id="PTHR15549:SF26">
    <property type="entry name" value="AXIAL BUDDING PATTERN PROTEIN 2-RELATED"/>
    <property type="match status" value="1"/>
</dbReference>
<evidence type="ECO:0000256" key="5">
    <source>
        <dbReference type="SAM" id="MobiDB-lite"/>
    </source>
</evidence>
<dbReference type="CDD" id="cd12087">
    <property type="entry name" value="TM_EGFR-like"/>
    <property type="match status" value="1"/>
</dbReference>
<comment type="caution">
    <text evidence="7">The sequence shown here is derived from an EMBL/GenBank/DDBJ whole genome shotgun (WGS) entry which is preliminary data.</text>
</comment>
<evidence type="ECO:0008006" key="9">
    <source>
        <dbReference type="Google" id="ProtNLM"/>
    </source>
</evidence>
<evidence type="ECO:0000313" key="7">
    <source>
        <dbReference type="EMBL" id="KAK7416403.1"/>
    </source>
</evidence>
<dbReference type="EMBL" id="JAZAVJ010000069">
    <property type="protein sequence ID" value="KAK7416403.1"/>
    <property type="molecule type" value="Genomic_DNA"/>
</dbReference>
<dbReference type="Proteomes" id="UP001498476">
    <property type="component" value="Unassembled WGS sequence"/>
</dbReference>
<feature type="compositionally biased region" description="Polar residues" evidence="5">
    <location>
        <begin position="193"/>
        <end position="214"/>
    </location>
</feature>
<name>A0ABR1H689_9HYPO</name>
<keyword evidence="3 6" id="KW-1133">Transmembrane helix</keyword>
<gene>
    <name evidence="7" type="ORF">QQX98_005219</name>
</gene>
<keyword evidence="2 6" id="KW-0812">Transmembrane</keyword>
<sequence>MVKRAVMPKRCTSLMVHSGSNVCYSVFLYQSLDDETPHSLYACDSVSRDITLYAETTSSGESSTSAESAASEESTTTSSDFSVASSTSTSTSSTTDSSESSTVSSSSSSSSSNSDSDSGSSRDRAWIAGPVVGGIAGVVIIALLIWIATLLRKRRQQSSGQTSTPGQTPAVFYPQYQQQPPPGWVGQVPPQQFYPQGQAPAQVQYASNPLSSPQAELHGASLPTELQAENKDEAAKHV</sequence>
<organism evidence="7 8">
    <name type="scientific">Neonectria punicea</name>
    <dbReference type="NCBI Taxonomy" id="979145"/>
    <lineage>
        <taxon>Eukaryota</taxon>
        <taxon>Fungi</taxon>
        <taxon>Dikarya</taxon>
        <taxon>Ascomycota</taxon>
        <taxon>Pezizomycotina</taxon>
        <taxon>Sordariomycetes</taxon>
        <taxon>Hypocreomycetidae</taxon>
        <taxon>Hypocreales</taxon>
        <taxon>Nectriaceae</taxon>
        <taxon>Neonectria</taxon>
    </lineage>
</organism>
<feature type="transmembrane region" description="Helical" evidence="6">
    <location>
        <begin position="125"/>
        <end position="151"/>
    </location>
</feature>
<dbReference type="InterPro" id="IPR051694">
    <property type="entry name" value="Immunoregulatory_rcpt-like"/>
</dbReference>
<proteinExistence type="predicted"/>
<accession>A0ABR1H689</accession>
<feature type="compositionally biased region" description="Low complexity" evidence="5">
    <location>
        <begin position="181"/>
        <end position="191"/>
    </location>
</feature>
<comment type="subcellular location">
    <subcellularLocation>
        <location evidence="1">Membrane</location>
        <topology evidence="1">Single-pass membrane protein</topology>
    </subcellularLocation>
</comment>
<keyword evidence="8" id="KW-1185">Reference proteome</keyword>
<feature type="compositionally biased region" description="Low complexity" evidence="5">
    <location>
        <begin position="56"/>
        <end position="119"/>
    </location>
</feature>